<proteinExistence type="predicted"/>
<dbReference type="EMBL" id="BK016009">
    <property type="protein sequence ID" value="DAF89376.1"/>
    <property type="molecule type" value="Genomic_DNA"/>
</dbReference>
<name>A0A8S5U4H6_9CAUD</name>
<evidence type="ECO:0000313" key="2">
    <source>
        <dbReference type="EMBL" id="DAF89376.1"/>
    </source>
</evidence>
<evidence type="ECO:0000256" key="1">
    <source>
        <dbReference type="SAM" id="MobiDB-lite"/>
    </source>
</evidence>
<dbReference type="GO" id="GO:0019069">
    <property type="term" value="P:viral capsid assembly"/>
    <property type="evidence" value="ECO:0007669"/>
    <property type="project" value="InterPro"/>
</dbReference>
<feature type="compositionally biased region" description="Low complexity" evidence="1">
    <location>
        <begin position="45"/>
        <end position="58"/>
    </location>
</feature>
<dbReference type="InterPro" id="IPR008768">
    <property type="entry name" value="Gp9-like"/>
</dbReference>
<feature type="compositionally biased region" description="Low complexity" evidence="1">
    <location>
        <begin position="1"/>
        <end position="38"/>
    </location>
</feature>
<reference evidence="2" key="1">
    <citation type="journal article" date="2021" name="Proc. Natl. Acad. Sci. U.S.A.">
        <title>A Catalog of Tens of Thousands of Viruses from Human Metagenomes Reveals Hidden Associations with Chronic Diseases.</title>
        <authorList>
            <person name="Tisza M.J."/>
            <person name="Buck C.B."/>
        </authorList>
    </citation>
    <scope>NUCLEOTIDE SEQUENCE</scope>
    <source>
        <strain evidence="2">Ct2KA10</strain>
    </source>
</reference>
<accession>A0A8S5U4H6</accession>
<dbReference type="Pfam" id="PF05396">
    <property type="entry name" value="Phage_T7_Capsid"/>
    <property type="match status" value="1"/>
</dbReference>
<organism evidence="2">
    <name type="scientific">Caudovirales sp. ct2KA10</name>
    <dbReference type="NCBI Taxonomy" id="2825757"/>
    <lineage>
        <taxon>Viruses</taxon>
        <taxon>Duplodnaviria</taxon>
        <taxon>Heunggongvirae</taxon>
        <taxon>Uroviricota</taxon>
        <taxon>Caudoviricetes</taxon>
    </lineage>
</organism>
<protein>
    <submittedName>
        <fullName evidence="2">Capsid assembly protein</fullName>
    </submittedName>
</protein>
<sequence>MEQENVQEQVQQENVHVTENTGMEVEVVPEDTTTTTTEAPEEQAPEPTGQDVDDNVQQRVDAQTQANEDLKNDLESKGVNWADLEKTYTEKGELTEEQLQSLEKAGYPKSVVDAYIRGMEAEYDRLARHVVESAGGQEEFIKLQTFASQQNADYKKMWNDTMNSGNVMAIQTMLRGIRADMVQTMGSSNPTIMGGSGAVSTNVGFNSKQEMVAAMADPRYGKDKSYTREIEQKVINSKLF</sequence>
<feature type="region of interest" description="Disordered" evidence="1">
    <location>
        <begin position="1"/>
        <end position="58"/>
    </location>
</feature>